<dbReference type="EMBL" id="CAJNOH010000226">
    <property type="protein sequence ID" value="CAF0954985.1"/>
    <property type="molecule type" value="Genomic_DNA"/>
</dbReference>
<evidence type="ECO:0000313" key="3">
    <source>
        <dbReference type="Proteomes" id="UP000663854"/>
    </source>
</evidence>
<evidence type="ECO:0000256" key="1">
    <source>
        <dbReference type="SAM" id="MobiDB-lite"/>
    </source>
</evidence>
<feature type="region of interest" description="Disordered" evidence="1">
    <location>
        <begin position="1"/>
        <end position="25"/>
    </location>
</feature>
<sequence length="139" mass="16019">MSQEITEDPFQFCGSPSVSSDYESNSDQINNELNLLLTHIERIDKNVLKLNQLVDILISKETIMEITLSSINADYINTREIIQKTETSCSKILNIIEERALSYERAIEDAAQQLQMVAQKVINNFSIVRLMWKKLKLRV</sequence>
<protein>
    <submittedName>
        <fullName evidence="2">Uncharacterized protein</fullName>
    </submittedName>
</protein>
<dbReference type="AlphaFoldDB" id="A0A814D8W2"/>
<comment type="caution">
    <text evidence="2">The sequence shown here is derived from an EMBL/GenBank/DDBJ whole genome shotgun (WGS) entry which is preliminary data.</text>
</comment>
<reference evidence="2" key="1">
    <citation type="submission" date="2021-02" db="EMBL/GenBank/DDBJ databases">
        <authorList>
            <person name="Nowell W R."/>
        </authorList>
    </citation>
    <scope>NUCLEOTIDE SEQUENCE</scope>
</reference>
<organism evidence="2 3">
    <name type="scientific">Rotaria sordida</name>
    <dbReference type="NCBI Taxonomy" id="392033"/>
    <lineage>
        <taxon>Eukaryota</taxon>
        <taxon>Metazoa</taxon>
        <taxon>Spiralia</taxon>
        <taxon>Gnathifera</taxon>
        <taxon>Rotifera</taxon>
        <taxon>Eurotatoria</taxon>
        <taxon>Bdelloidea</taxon>
        <taxon>Philodinida</taxon>
        <taxon>Philodinidae</taxon>
        <taxon>Rotaria</taxon>
    </lineage>
</organism>
<gene>
    <name evidence="2" type="ORF">PYM288_LOCUS12321</name>
</gene>
<accession>A0A814D8W2</accession>
<name>A0A814D8W2_9BILA</name>
<proteinExistence type="predicted"/>
<evidence type="ECO:0000313" key="2">
    <source>
        <dbReference type="EMBL" id="CAF0954985.1"/>
    </source>
</evidence>
<dbReference type="Proteomes" id="UP000663854">
    <property type="component" value="Unassembled WGS sequence"/>
</dbReference>
<feature type="compositionally biased region" description="Polar residues" evidence="1">
    <location>
        <begin position="14"/>
        <end position="25"/>
    </location>
</feature>